<evidence type="ECO:0000313" key="2">
    <source>
        <dbReference type="EMBL" id="KYN08704.1"/>
    </source>
</evidence>
<proteinExistence type="predicted"/>
<feature type="region of interest" description="Disordered" evidence="1">
    <location>
        <begin position="248"/>
        <end position="267"/>
    </location>
</feature>
<dbReference type="EMBL" id="KQ976750">
    <property type="protein sequence ID" value="KYN08704.1"/>
    <property type="molecule type" value="Genomic_DNA"/>
</dbReference>
<keyword evidence="3" id="KW-1185">Reference proteome</keyword>
<dbReference type="Proteomes" id="UP000078542">
    <property type="component" value="Unassembled WGS sequence"/>
</dbReference>
<evidence type="ECO:0000313" key="3">
    <source>
        <dbReference type="Proteomes" id="UP000078542"/>
    </source>
</evidence>
<dbReference type="AlphaFoldDB" id="A0A195D8D6"/>
<evidence type="ECO:0000256" key="1">
    <source>
        <dbReference type="SAM" id="MobiDB-lite"/>
    </source>
</evidence>
<sequence>MYTIVLHYQILCVIYYAYFSQISTFSLIAICHSADESSDELKLLTKLSPVNNAQNVYPDNTQNQGDLVESASDRTFHITKGYPGGYPGSIGGYPGSIGGYPGRYPGYPYDTGIIGSVYPGTSYRGNNLIPGYGGYLGPGGTIGGGDIIYTQRSINEKRENHFLDYRYGYYGNYPGYGGYGGYRGYGGYGDYGRGYYPGSYGGYGVGGYDDLGYGRGRYDGYDNYGYGNTYGTYGSTYAARSPYSPYSYRSDSYGTSLSNPSGYRGYS</sequence>
<protein>
    <submittedName>
        <fullName evidence="2">Uncharacterized protein</fullName>
    </submittedName>
</protein>
<name>A0A195D8D6_9HYME</name>
<gene>
    <name evidence="2" type="ORF">ALC62_00376</name>
</gene>
<accession>A0A195D8D6</accession>
<organism evidence="2 3">
    <name type="scientific">Cyphomyrmex costatus</name>
    <dbReference type="NCBI Taxonomy" id="456900"/>
    <lineage>
        <taxon>Eukaryota</taxon>
        <taxon>Metazoa</taxon>
        <taxon>Ecdysozoa</taxon>
        <taxon>Arthropoda</taxon>
        <taxon>Hexapoda</taxon>
        <taxon>Insecta</taxon>
        <taxon>Pterygota</taxon>
        <taxon>Neoptera</taxon>
        <taxon>Endopterygota</taxon>
        <taxon>Hymenoptera</taxon>
        <taxon>Apocrita</taxon>
        <taxon>Aculeata</taxon>
        <taxon>Formicoidea</taxon>
        <taxon>Formicidae</taxon>
        <taxon>Myrmicinae</taxon>
        <taxon>Cyphomyrmex</taxon>
    </lineage>
</organism>
<reference evidence="2 3" key="1">
    <citation type="submission" date="2016-03" db="EMBL/GenBank/DDBJ databases">
        <title>Cyphomyrmex costatus WGS genome.</title>
        <authorList>
            <person name="Nygaard S."/>
            <person name="Hu H."/>
            <person name="Boomsma J."/>
            <person name="Zhang G."/>
        </authorList>
    </citation>
    <scope>NUCLEOTIDE SEQUENCE [LARGE SCALE GENOMIC DNA]</scope>
    <source>
        <strain evidence="2">MS0001</strain>
        <tissue evidence="2">Whole body</tissue>
    </source>
</reference>
<dbReference type="STRING" id="456900.A0A195D8D6"/>